<gene>
    <name evidence="1" type="ORF">RhiirA5_436113</name>
</gene>
<proteinExistence type="predicted"/>
<dbReference type="EMBL" id="LLXJ01004485">
    <property type="protein sequence ID" value="PKB95746.1"/>
    <property type="molecule type" value="Genomic_DNA"/>
</dbReference>
<accession>A0A2N0NMH4</accession>
<dbReference type="Proteomes" id="UP000232722">
    <property type="component" value="Unassembled WGS sequence"/>
</dbReference>
<name>A0A2N0NMH4_9GLOM</name>
<reference evidence="1 2" key="1">
    <citation type="submission" date="2016-04" db="EMBL/GenBank/DDBJ databases">
        <title>Genome analyses suggest a sexual origin of heterokaryosis in a supposedly ancient asexual fungus.</title>
        <authorList>
            <person name="Ropars J."/>
            <person name="Sedzielewska K."/>
            <person name="Noel J."/>
            <person name="Charron P."/>
            <person name="Farinelli L."/>
            <person name="Marton T."/>
            <person name="Kruger M."/>
            <person name="Pelin A."/>
            <person name="Brachmann A."/>
            <person name="Corradi N."/>
        </authorList>
    </citation>
    <scope>NUCLEOTIDE SEQUENCE [LARGE SCALE GENOMIC DNA]</scope>
    <source>
        <strain evidence="1 2">A5</strain>
    </source>
</reference>
<protein>
    <submittedName>
        <fullName evidence="1">Uncharacterized protein</fullName>
    </submittedName>
</protein>
<evidence type="ECO:0000313" key="1">
    <source>
        <dbReference type="EMBL" id="PKB95746.1"/>
    </source>
</evidence>
<dbReference type="AlphaFoldDB" id="A0A2N0NMH4"/>
<reference evidence="1 2" key="2">
    <citation type="submission" date="2017-09" db="EMBL/GenBank/DDBJ databases">
        <title>Extensive intraspecific genome diversity in a model arbuscular mycorrhizal fungus.</title>
        <authorList>
            <person name="Chen E.C."/>
            <person name="Morin E."/>
            <person name="Beaudet D."/>
            <person name="Noel J."/>
            <person name="Ndikumana S."/>
            <person name="Charron P."/>
            <person name="St-Onge C."/>
            <person name="Giorgi J."/>
            <person name="Grigoriev I.V."/>
            <person name="Roux C."/>
            <person name="Martin F.M."/>
            <person name="Corradi N."/>
        </authorList>
    </citation>
    <scope>NUCLEOTIDE SEQUENCE [LARGE SCALE GENOMIC DNA]</scope>
    <source>
        <strain evidence="1 2">A5</strain>
    </source>
</reference>
<sequence length="133" mass="15321">MSLGVNPSLSNWMLNDIQMYSPLLVSSDIKQQWRIARSTTIISSNLVLDQPITDPIFDTVRSNDLITIIQTHIKEFMKNISQMSPLLKFKYNLPEKTHKELCEDFDVCIVKIDASNLTTTTKIKDKIHPKKEE</sequence>
<comment type="caution">
    <text evidence="1">The sequence shown here is derived from an EMBL/GenBank/DDBJ whole genome shotgun (WGS) entry which is preliminary data.</text>
</comment>
<organism evidence="1 2">
    <name type="scientific">Rhizophagus irregularis</name>
    <dbReference type="NCBI Taxonomy" id="588596"/>
    <lineage>
        <taxon>Eukaryota</taxon>
        <taxon>Fungi</taxon>
        <taxon>Fungi incertae sedis</taxon>
        <taxon>Mucoromycota</taxon>
        <taxon>Glomeromycotina</taxon>
        <taxon>Glomeromycetes</taxon>
        <taxon>Glomerales</taxon>
        <taxon>Glomeraceae</taxon>
        <taxon>Rhizophagus</taxon>
    </lineage>
</organism>
<evidence type="ECO:0000313" key="2">
    <source>
        <dbReference type="Proteomes" id="UP000232722"/>
    </source>
</evidence>